<evidence type="ECO:0000313" key="7">
    <source>
        <dbReference type="Proteomes" id="UP000789405"/>
    </source>
</evidence>
<dbReference type="PROSITE" id="PS51677">
    <property type="entry name" value="NODB"/>
    <property type="match status" value="1"/>
</dbReference>
<keyword evidence="4" id="KW-0732">Signal</keyword>
<dbReference type="InterPro" id="IPR002509">
    <property type="entry name" value="NODB_dom"/>
</dbReference>
<name>A0A9N9NVF5_9GLOM</name>
<dbReference type="Proteomes" id="UP000789405">
    <property type="component" value="Unassembled WGS sequence"/>
</dbReference>
<dbReference type="OrthoDB" id="407355at2759"/>
<evidence type="ECO:0000256" key="1">
    <source>
        <dbReference type="ARBA" id="ARBA00022723"/>
    </source>
</evidence>
<keyword evidence="2" id="KW-0378">Hydrolase</keyword>
<organism evidence="6 7">
    <name type="scientific">Dentiscutata erythropus</name>
    <dbReference type="NCBI Taxonomy" id="1348616"/>
    <lineage>
        <taxon>Eukaryota</taxon>
        <taxon>Fungi</taxon>
        <taxon>Fungi incertae sedis</taxon>
        <taxon>Mucoromycota</taxon>
        <taxon>Glomeromycotina</taxon>
        <taxon>Glomeromycetes</taxon>
        <taxon>Diversisporales</taxon>
        <taxon>Gigasporaceae</taxon>
        <taxon>Dentiscutata</taxon>
    </lineage>
</organism>
<dbReference type="GO" id="GO:0046872">
    <property type="term" value="F:metal ion binding"/>
    <property type="evidence" value="ECO:0007669"/>
    <property type="project" value="UniProtKB-KW"/>
</dbReference>
<evidence type="ECO:0000259" key="5">
    <source>
        <dbReference type="PROSITE" id="PS51677"/>
    </source>
</evidence>
<keyword evidence="3" id="KW-0812">Transmembrane</keyword>
<reference evidence="6" key="1">
    <citation type="submission" date="2021-06" db="EMBL/GenBank/DDBJ databases">
        <authorList>
            <person name="Kallberg Y."/>
            <person name="Tangrot J."/>
            <person name="Rosling A."/>
        </authorList>
    </citation>
    <scope>NUCLEOTIDE SEQUENCE</scope>
    <source>
        <strain evidence="6">MA453B</strain>
    </source>
</reference>
<accession>A0A9N9NVF5</accession>
<dbReference type="InterPro" id="IPR011330">
    <property type="entry name" value="Glyco_hydro/deAcase_b/a-brl"/>
</dbReference>
<dbReference type="PANTHER" id="PTHR10587:SF133">
    <property type="entry name" value="CHITIN DEACETYLASE 1-RELATED"/>
    <property type="match status" value="1"/>
</dbReference>
<keyword evidence="1" id="KW-0479">Metal-binding</keyword>
<dbReference type="InterPro" id="IPR050248">
    <property type="entry name" value="Polysacc_deacetylase_ArnD"/>
</dbReference>
<feature type="chain" id="PRO_5040315984" evidence="4">
    <location>
        <begin position="18"/>
        <end position="354"/>
    </location>
</feature>
<dbReference type="SUPFAM" id="SSF88713">
    <property type="entry name" value="Glycoside hydrolase/deacetylase"/>
    <property type="match status" value="1"/>
</dbReference>
<dbReference type="Pfam" id="PF01522">
    <property type="entry name" value="Polysacc_deac_1"/>
    <property type="match status" value="1"/>
</dbReference>
<dbReference type="EMBL" id="CAJVPY010020463">
    <property type="protein sequence ID" value="CAG8775749.1"/>
    <property type="molecule type" value="Genomic_DNA"/>
</dbReference>
<sequence>MPLGLSISLGGLIGSGALTGWPNVDVPPPERPDFTALIDPNKVSNASVMSLADIKTLNCPSTDTYCHWTCTRCVRSESDIVYCPNPNDWGLSFDDGPSQYTVSLLDFLDSKKIKATFFIIGSQVVQYPEILQRIANDGHQIGVHTWSHPYLTSQTTEQVISELQWTAEIIKNVTGVTPKYMRPPYGDYDDRIRDICKQLGYKIVLWDKNTNDWLSASDASFQMSWVESNFTEWVGHKNSTGHISLELDKYSSQGQLVVPILQNSSYNIKPIADCLGYSGNFYKENGSTPNTTSTSTPAIANLPQPSHPSDGTTFGSFNFTKASSAVKNNFYYNNSWPFIMIAILIAYISFNTLN</sequence>
<feature type="domain" description="NodB homology" evidence="5">
    <location>
        <begin position="87"/>
        <end position="269"/>
    </location>
</feature>
<evidence type="ECO:0000256" key="2">
    <source>
        <dbReference type="ARBA" id="ARBA00022801"/>
    </source>
</evidence>
<feature type="signal peptide" evidence="4">
    <location>
        <begin position="1"/>
        <end position="17"/>
    </location>
</feature>
<keyword evidence="7" id="KW-1185">Reference proteome</keyword>
<comment type="caution">
    <text evidence="6">The sequence shown here is derived from an EMBL/GenBank/DDBJ whole genome shotgun (WGS) entry which is preliminary data.</text>
</comment>
<evidence type="ECO:0000256" key="4">
    <source>
        <dbReference type="SAM" id="SignalP"/>
    </source>
</evidence>
<protein>
    <submittedName>
        <fullName evidence="6">19926_t:CDS:1</fullName>
    </submittedName>
</protein>
<dbReference type="GO" id="GO:0004099">
    <property type="term" value="F:chitin deacetylase activity"/>
    <property type="evidence" value="ECO:0007669"/>
    <property type="project" value="TreeGrafter"/>
</dbReference>
<feature type="transmembrane region" description="Helical" evidence="3">
    <location>
        <begin position="335"/>
        <end position="353"/>
    </location>
</feature>
<proteinExistence type="predicted"/>
<dbReference type="AlphaFoldDB" id="A0A9N9NVF5"/>
<dbReference type="GO" id="GO:0009272">
    <property type="term" value="P:fungal-type cell wall biogenesis"/>
    <property type="evidence" value="ECO:0007669"/>
    <property type="project" value="UniProtKB-ARBA"/>
</dbReference>
<dbReference type="GO" id="GO:0005975">
    <property type="term" value="P:carbohydrate metabolic process"/>
    <property type="evidence" value="ECO:0007669"/>
    <property type="project" value="InterPro"/>
</dbReference>
<evidence type="ECO:0000256" key="3">
    <source>
        <dbReference type="SAM" id="Phobius"/>
    </source>
</evidence>
<gene>
    <name evidence="6" type="ORF">DERYTH_LOCUS19143</name>
</gene>
<dbReference type="PANTHER" id="PTHR10587">
    <property type="entry name" value="GLYCOSYL TRANSFERASE-RELATED"/>
    <property type="match status" value="1"/>
</dbReference>
<keyword evidence="3" id="KW-0472">Membrane</keyword>
<dbReference type="GO" id="GO:0016020">
    <property type="term" value="C:membrane"/>
    <property type="evidence" value="ECO:0007669"/>
    <property type="project" value="TreeGrafter"/>
</dbReference>
<evidence type="ECO:0000313" key="6">
    <source>
        <dbReference type="EMBL" id="CAG8775749.1"/>
    </source>
</evidence>
<dbReference type="Gene3D" id="3.20.20.370">
    <property type="entry name" value="Glycoside hydrolase/deacetylase"/>
    <property type="match status" value="1"/>
</dbReference>
<keyword evidence="3" id="KW-1133">Transmembrane helix</keyword>